<comment type="caution">
    <text evidence="3">The sequence shown here is derived from an EMBL/GenBank/DDBJ whole genome shotgun (WGS) entry which is preliminary data.</text>
</comment>
<name>A0A402A9J0_9CHLR</name>
<organism evidence="3 4">
    <name type="scientific">Tengunoibacter tsumagoiensis</name>
    <dbReference type="NCBI Taxonomy" id="2014871"/>
    <lineage>
        <taxon>Bacteria</taxon>
        <taxon>Bacillati</taxon>
        <taxon>Chloroflexota</taxon>
        <taxon>Ktedonobacteria</taxon>
        <taxon>Ktedonobacterales</taxon>
        <taxon>Dictyobacteraceae</taxon>
        <taxon>Tengunoibacter</taxon>
    </lineage>
</organism>
<feature type="domain" description="Aldehyde dehydrogenase" evidence="2">
    <location>
        <begin position="54"/>
        <end position="387"/>
    </location>
</feature>
<dbReference type="InterPro" id="IPR016162">
    <property type="entry name" value="Ald_DH_N"/>
</dbReference>
<evidence type="ECO:0000313" key="3">
    <source>
        <dbReference type="EMBL" id="GCE15621.1"/>
    </source>
</evidence>
<dbReference type="InterPro" id="IPR016161">
    <property type="entry name" value="Ald_DH/histidinol_DH"/>
</dbReference>
<evidence type="ECO:0000256" key="1">
    <source>
        <dbReference type="ARBA" id="ARBA00023002"/>
    </source>
</evidence>
<gene>
    <name evidence="3" type="ORF">KTT_54800</name>
</gene>
<keyword evidence="1" id="KW-0560">Oxidoreductase</keyword>
<reference evidence="4" key="1">
    <citation type="submission" date="2018-12" db="EMBL/GenBank/DDBJ databases">
        <title>Tengunoibacter tsumagoiensis gen. nov., sp. nov., Dictyobacter kobayashii sp. nov., D. alpinus sp. nov., and D. joshuensis sp. nov. and description of Dictyobacteraceae fam. nov. within the order Ktedonobacterales isolated from Tengu-no-mugimeshi.</title>
        <authorList>
            <person name="Wang C.M."/>
            <person name="Zheng Y."/>
            <person name="Sakai Y."/>
            <person name="Toyoda A."/>
            <person name="Minakuchi Y."/>
            <person name="Abe K."/>
            <person name="Yokota A."/>
            <person name="Yabe S."/>
        </authorList>
    </citation>
    <scope>NUCLEOTIDE SEQUENCE [LARGE SCALE GENOMIC DNA]</scope>
    <source>
        <strain evidence="4">Uno3</strain>
    </source>
</reference>
<dbReference type="AlphaFoldDB" id="A0A402A9J0"/>
<dbReference type="Gene3D" id="3.40.309.10">
    <property type="entry name" value="Aldehyde Dehydrogenase, Chain A, domain 2"/>
    <property type="match status" value="1"/>
</dbReference>
<dbReference type="SUPFAM" id="SSF53720">
    <property type="entry name" value="ALDH-like"/>
    <property type="match status" value="1"/>
</dbReference>
<keyword evidence="4" id="KW-1185">Reference proteome</keyword>
<accession>A0A402A9J0</accession>
<dbReference type="Proteomes" id="UP000287352">
    <property type="component" value="Unassembled WGS sequence"/>
</dbReference>
<sequence>MAHIPIIRPGGIYTSRDREMLFTLQGEPFSELSQTPPLLLTRIINELMAAPTQPLEERIAAIKRAGRIFAEETVAGESPEEYCRNCVQVSGLPLSIMQRSLAEMASFMQAIESEVQAQKPHGAIHAPKNIAEVDIAALWVPRGKTLAVVAPGNHPMTHVSWIQALAFGYHVAVRPGRREPFTPLRLIQSLLLAGLHPGHLAYLPCSHRSVESMIEAADLAIVYGNESTVERYQGQRDVLVRGPGHSKILVEQDLLPSHLLQTLVEAIAADGGVRCTNASTLLLHERRKGIALELARRLADLPLLPTTHPHACLPVMPVEQARKIRAFIDQVGADAQDLTASFTTNPPIVEFDDGTAVLRPAVLQCTSNKHPSFGAELPFPCIWVAPWHVEEGLEPLRHSLTLTLLTERETLIQEALLDQSIRRVCWGMGSSFSTIPGLPHDGYVGQFLMEVKTLIHFKGNV</sequence>
<proteinExistence type="predicted"/>
<protein>
    <recommendedName>
        <fullName evidence="2">Aldehyde dehydrogenase domain-containing protein</fullName>
    </recommendedName>
</protein>
<dbReference type="RefSeq" id="WP_161975799.1">
    <property type="nucleotide sequence ID" value="NZ_BIFR01000002.1"/>
</dbReference>
<dbReference type="InterPro" id="IPR016163">
    <property type="entry name" value="Ald_DH_C"/>
</dbReference>
<dbReference type="Gene3D" id="3.40.605.10">
    <property type="entry name" value="Aldehyde Dehydrogenase, Chain A, domain 1"/>
    <property type="match status" value="1"/>
</dbReference>
<dbReference type="InterPro" id="IPR015590">
    <property type="entry name" value="Aldehyde_DH_dom"/>
</dbReference>
<evidence type="ECO:0000259" key="2">
    <source>
        <dbReference type="Pfam" id="PF00171"/>
    </source>
</evidence>
<dbReference type="EMBL" id="BIFR01000002">
    <property type="protein sequence ID" value="GCE15621.1"/>
    <property type="molecule type" value="Genomic_DNA"/>
</dbReference>
<dbReference type="Pfam" id="PF00171">
    <property type="entry name" value="Aldedh"/>
    <property type="match status" value="1"/>
</dbReference>
<dbReference type="GO" id="GO:0016620">
    <property type="term" value="F:oxidoreductase activity, acting on the aldehyde or oxo group of donors, NAD or NADP as acceptor"/>
    <property type="evidence" value="ECO:0007669"/>
    <property type="project" value="InterPro"/>
</dbReference>
<evidence type="ECO:0000313" key="4">
    <source>
        <dbReference type="Proteomes" id="UP000287352"/>
    </source>
</evidence>